<dbReference type="Pfam" id="PF13927">
    <property type="entry name" value="Ig_3"/>
    <property type="match status" value="1"/>
</dbReference>
<evidence type="ECO:0000259" key="1">
    <source>
        <dbReference type="PROSITE" id="PS50835"/>
    </source>
</evidence>
<keyword evidence="3" id="KW-1185">Reference proteome</keyword>
<dbReference type="GO" id="GO:0007156">
    <property type="term" value="P:homophilic cell adhesion via plasma membrane adhesion molecules"/>
    <property type="evidence" value="ECO:0007669"/>
    <property type="project" value="TreeGrafter"/>
</dbReference>
<dbReference type="SMART" id="SM00409">
    <property type="entry name" value="IG"/>
    <property type="match status" value="1"/>
</dbReference>
<accession>A0A212CQI3</accession>
<dbReference type="InterPro" id="IPR036179">
    <property type="entry name" value="Ig-like_dom_sf"/>
</dbReference>
<dbReference type="InterPro" id="IPR003598">
    <property type="entry name" value="Ig_sub2"/>
</dbReference>
<feature type="domain" description="Ig-like" evidence="1">
    <location>
        <begin position="2"/>
        <end position="94"/>
    </location>
</feature>
<dbReference type="InterPro" id="IPR050958">
    <property type="entry name" value="Cell_Adh-Cytoskel_Orgn"/>
</dbReference>
<evidence type="ECO:0000313" key="3">
    <source>
        <dbReference type="Proteomes" id="UP000242450"/>
    </source>
</evidence>
<reference evidence="2 3" key="1">
    <citation type="journal article" date="2018" name="Mol. Genet. Genomics">
        <title>The red deer Cervus elaphus genome CerEla1.0: sequencing, annotating, genes, and chromosomes.</title>
        <authorList>
            <person name="Bana N.A."/>
            <person name="Nyiri A."/>
            <person name="Nagy J."/>
            <person name="Frank K."/>
            <person name="Nagy T."/>
            <person name="Steger V."/>
            <person name="Schiller M."/>
            <person name="Lakatos P."/>
            <person name="Sugar L."/>
            <person name="Horn P."/>
            <person name="Barta E."/>
            <person name="Orosz L."/>
        </authorList>
    </citation>
    <scope>NUCLEOTIDE SEQUENCE [LARGE SCALE GENOMIC DNA]</scope>
    <source>
        <strain evidence="2">Hungarian</strain>
    </source>
</reference>
<dbReference type="GO" id="GO:0008046">
    <property type="term" value="F:axon guidance receptor activity"/>
    <property type="evidence" value="ECO:0007669"/>
    <property type="project" value="TreeGrafter"/>
</dbReference>
<dbReference type="SUPFAM" id="SSF48726">
    <property type="entry name" value="Immunoglobulin"/>
    <property type="match status" value="1"/>
</dbReference>
<gene>
    <name evidence="2" type="ORF">Celaphus_00011214</name>
</gene>
<protein>
    <submittedName>
        <fullName evidence="2">HMCN1</fullName>
    </submittedName>
</protein>
<dbReference type="Proteomes" id="UP000242450">
    <property type="component" value="Chromosome 14"/>
</dbReference>
<evidence type="ECO:0000313" key="2">
    <source>
        <dbReference type="EMBL" id="OWK08223.1"/>
    </source>
</evidence>
<dbReference type="Gene3D" id="2.60.40.10">
    <property type="entry name" value="Immunoglobulins"/>
    <property type="match status" value="1"/>
</dbReference>
<dbReference type="PROSITE" id="PS50835">
    <property type="entry name" value="IG_LIKE"/>
    <property type="match status" value="1"/>
</dbReference>
<dbReference type="FunFam" id="2.60.40.10:FF:000186">
    <property type="entry name" value="Hemicentin 1"/>
    <property type="match status" value="1"/>
</dbReference>
<dbReference type="InterPro" id="IPR003599">
    <property type="entry name" value="Ig_sub"/>
</dbReference>
<proteinExistence type="predicted"/>
<feature type="non-terminal residue" evidence="2">
    <location>
        <position position="94"/>
    </location>
</feature>
<dbReference type="InterPro" id="IPR007110">
    <property type="entry name" value="Ig-like_dom"/>
</dbReference>
<dbReference type="GO" id="GO:0030424">
    <property type="term" value="C:axon"/>
    <property type="evidence" value="ECO:0007669"/>
    <property type="project" value="TreeGrafter"/>
</dbReference>
<dbReference type="InterPro" id="IPR013783">
    <property type="entry name" value="Ig-like_fold"/>
</dbReference>
<dbReference type="OrthoDB" id="428111at2759"/>
<dbReference type="AlphaFoldDB" id="A0A212CQI3"/>
<dbReference type="PANTHER" id="PTHR45080">
    <property type="entry name" value="CONTACTIN 5"/>
    <property type="match status" value="1"/>
</dbReference>
<dbReference type="PANTHER" id="PTHR45080:SF28">
    <property type="entry name" value="HEMICENTIN-2"/>
    <property type="match status" value="1"/>
</dbReference>
<dbReference type="GO" id="GO:0050808">
    <property type="term" value="P:synapse organization"/>
    <property type="evidence" value="ECO:0007669"/>
    <property type="project" value="TreeGrafter"/>
</dbReference>
<organism evidence="2 3">
    <name type="scientific">Cervus elaphus hippelaphus</name>
    <name type="common">European red deer</name>
    <dbReference type="NCBI Taxonomy" id="46360"/>
    <lineage>
        <taxon>Eukaryota</taxon>
        <taxon>Metazoa</taxon>
        <taxon>Chordata</taxon>
        <taxon>Craniata</taxon>
        <taxon>Vertebrata</taxon>
        <taxon>Euteleostomi</taxon>
        <taxon>Mammalia</taxon>
        <taxon>Eutheria</taxon>
        <taxon>Laurasiatheria</taxon>
        <taxon>Artiodactyla</taxon>
        <taxon>Ruminantia</taxon>
        <taxon>Pecora</taxon>
        <taxon>Cervidae</taxon>
        <taxon>Cervinae</taxon>
        <taxon>Cervus</taxon>
    </lineage>
</organism>
<dbReference type="SMART" id="SM00408">
    <property type="entry name" value="IGc2"/>
    <property type="match status" value="1"/>
</dbReference>
<dbReference type="EMBL" id="MKHE01000014">
    <property type="protein sequence ID" value="OWK08223.1"/>
    <property type="molecule type" value="Genomic_DNA"/>
</dbReference>
<comment type="caution">
    <text evidence="2">The sequence shown here is derived from an EMBL/GenBank/DDBJ whole genome shotgun (WGS) entry which is preliminary data.</text>
</comment>
<dbReference type="CDD" id="cd00096">
    <property type="entry name" value="Ig"/>
    <property type="match status" value="1"/>
</dbReference>
<name>A0A212CQI3_CEREH</name>
<sequence length="94" mass="10138">PPVIQPQPSELDVILNNPILLPCEATGTPSPFITWQKEGINVISSGTVSLKTIMTTQFYHSEISRAVREDAGTYMCVAQNPAGTALGKIKLNVQ</sequence>
<dbReference type="GO" id="GO:0043025">
    <property type="term" value="C:neuronal cell body"/>
    <property type="evidence" value="ECO:0007669"/>
    <property type="project" value="TreeGrafter"/>
</dbReference>
<dbReference type="GO" id="GO:0005886">
    <property type="term" value="C:plasma membrane"/>
    <property type="evidence" value="ECO:0007669"/>
    <property type="project" value="TreeGrafter"/>
</dbReference>
<feature type="non-terminal residue" evidence="2">
    <location>
        <position position="1"/>
    </location>
</feature>